<dbReference type="PROSITE" id="PS50939">
    <property type="entry name" value="CYTOCHROME_B561"/>
    <property type="match status" value="1"/>
</dbReference>
<dbReference type="CDD" id="cd08760">
    <property type="entry name" value="Cyt_b561_FRRS1_like"/>
    <property type="match status" value="1"/>
</dbReference>
<evidence type="ECO:0000256" key="10">
    <source>
        <dbReference type="ARBA" id="ARBA00023136"/>
    </source>
</evidence>
<evidence type="ECO:0000256" key="8">
    <source>
        <dbReference type="ARBA" id="ARBA00022989"/>
    </source>
</evidence>
<dbReference type="GO" id="GO:0046872">
    <property type="term" value="F:metal ion binding"/>
    <property type="evidence" value="ECO:0007669"/>
    <property type="project" value="UniProtKB-KW"/>
</dbReference>
<name>A0A3P4AW26_9BURK</name>
<sequence>MTTEPLPCRNRLGRGPLLPPARVLAGAAAALAVLAAWLLWRRHDVLAWLWLPLEAGRPHRIDPAQAWHARAMVLAWAVMIPLGVLAARFFKITPRQPWPAVLDNKWWWRAHLALQLGGIALTLAAVALVWQDAGSAAGWARAHRLLAWLVCALAAVQALGGMLRGSKGGGTPDERGDHYDMTPRRFLFERAHKSCGYLAMAVAMAAIATGLVHVNAPRWMAVFIALWTLAWLAAFAWLQRRGWCIDTYQAIWGPDPRHPGNRMPVVGPGVRRIGAAQDR</sequence>
<comment type="cofactor">
    <cofactor evidence="1">
        <name>heme b</name>
        <dbReference type="ChEBI" id="CHEBI:60344"/>
    </cofactor>
</comment>
<feature type="transmembrane region" description="Helical" evidence="11">
    <location>
        <begin position="219"/>
        <end position="238"/>
    </location>
</feature>
<dbReference type="Proteomes" id="UP000277294">
    <property type="component" value="Unassembled WGS sequence"/>
</dbReference>
<feature type="transmembrane region" description="Helical" evidence="11">
    <location>
        <begin position="21"/>
        <end position="40"/>
    </location>
</feature>
<evidence type="ECO:0000256" key="5">
    <source>
        <dbReference type="ARBA" id="ARBA00022692"/>
    </source>
</evidence>
<evidence type="ECO:0000256" key="11">
    <source>
        <dbReference type="SAM" id="Phobius"/>
    </source>
</evidence>
<feature type="domain" description="Cytochrome b561" evidence="12">
    <location>
        <begin position="22"/>
        <end position="248"/>
    </location>
</feature>
<dbReference type="PANTHER" id="PTHR15422">
    <property type="entry name" value="OS05G0565100 PROTEIN"/>
    <property type="match status" value="1"/>
</dbReference>
<dbReference type="PANTHER" id="PTHR15422:SF24">
    <property type="entry name" value="DOMON RELATED DOMAIN-CONTAINING PROTEIN"/>
    <property type="match status" value="1"/>
</dbReference>
<dbReference type="AlphaFoldDB" id="A0A3P4AW26"/>
<gene>
    <name evidence="13" type="ORF">PIGHUM_00294</name>
</gene>
<keyword evidence="3" id="KW-0813">Transport</keyword>
<keyword evidence="14" id="KW-1185">Reference proteome</keyword>
<feature type="transmembrane region" description="Helical" evidence="11">
    <location>
        <begin position="145"/>
        <end position="163"/>
    </location>
</feature>
<dbReference type="InterPro" id="IPR045150">
    <property type="entry name" value="CYB561D1/2"/>
</dbReference>
<keyword evidence="4" id="KW-0349">Heme</keyword>
<keyword evidence="7" id="KW-0249">Electron transport</keyword>
<feature type="transmembrane region" description="Helical" evidence="11">
    <location>
        <begin position="111"/>
        <end position="130"/>
    </location>
</feature>
<keyword evidence="5 11" id="KW-0812">Transmembrane</keyword>
<protein>
    <recommendedName>
        <fullName evidence="12">Cytochrome b561 domain-containing protein</fullName>
    </recommendedName>
</protein>
<dbReference type="Gene3D" id="1.20.120.1770">
    <property type="match status" value="1"/>
</dbReference>
<keyword evidence="9" id="KW-0408">Iron</keyword>
<organism evidence="13 14">
    <name type="scientific">Pigmentiphaga humi</name>
    <dbReference type="NCBI Taxonomy" id="2478468"/>
    <lineage>
        <taxon>Bacteria</taxon>
        <taxon>Pseudomonadati</taxon>
        <taxon>Pseudomonadota</taxon>
        <taxon>Betaproteobacteria</taxon>
        <taxon>Burkholderiales</taxon>
        <taxon>Alcaligenaceae</taxon>
        <taxon>Pigmentiphaga</taxon>
    </lineage>
</organism>
<keyword evidence="6" id="KW-0479">Metal-binding</keyword>
<dbReference type="RefSeq" id="WP_246012857.1">
    <property type="nucleotide sequence ID" value="NZ_UWPJ01000005.1"/>
</dbReference>
<evidence type="ECO:0000256" key="2">
    <source>
        <dbReference type="ARBA" id="ARBA00004141"/>
    </source>
</evidence>
<dbReference type="SMART" id="SM00665">
    <property type="entry name" value="B561"/>
    <property type="match status" value="1"/>
</dbReference>
<reference evidence="13 14" key="1">
    <citation type="submission" date="2018-10" db="EMBL/GenBank/DDBJ databases">
        <authorList>
            <person name="Criscuolo A."/>
        </authorList>
    </citation>
    <scope>NUCLEOTIDE SEQUENCE [LARGE SCALE GENOMIC DNA]</scope>
    <source>
        <strain evidence="13">DnA1</strain>
    </source>
</reference>
<comment type="subcellular location">
    <subcellularLocation>
        <location evidence="2">Membrane</location>
        <topology evidence="2">Multi-pass membrane protein</topology>
    </subcellularLocation>
</comment>
<evidence type="ECO:0000256" key="9">
    <source>
        <dbReference type="ARBA" id="ARBA00023004"/>
    </source>
</evidence>
<dbReference type="InterPro" id="IPR006593">
    <property type="entry name" value="Cyt_b561/ferric_Rdtase_TM"/>
</dbReference>
<evidence type="ECO:0000313" key="14">
    <source>
        <dbReference type="Proteomes" id="UP000277294"/>
    </source>
</evidence>
<keyword evidence="10 11" id="KW-0472">Membrane</keyword>
<evidence type="ECO:0000256" key="1">
    <source>
        <dbReference type="ARBA" id="ARBA00001970"/>
    </source>
</evidence>
<evidence type="ECO:0000256" key="7">
    <source>
        <dbReference type="ARBA" id="ARBA00022982"/>
    </source>
</evidence>
<feature type="transmembrane region" description="Helical" evidence="11">
    <location>
        <begin position="194"/>
        <end position="213"/>
    </location>
</feature>
<evidence type="ECO:0000256" key="6">
    <source>
        <dbReference type="ARBA" id="ARBA00022723"/>
    </source>
</evidence>
<evidence type="ECO:0000259" key="12">
    <source>
        <dbReference type="PROSITE" id="PS50939"/>
    </source>
</evidence>
<dbReference type="GO" id="GO:0140575">
    <property type="term" value="F:transmembrane monodehydroascorbate reductase activity"/>
    <property type="evidence" value="ECO:0007669"/>
    <property type="project" value="InterPro"/>
</dbReference>
<evidence type="ECO:0000313" key="13">
    <source>
        <dbReference type="EMBL" id="VCU68244.1"/>
    </source>
</evidence>
<feature type="transmembrane region" description="Helical" evidence="11">
    <location>
        <begin position="67"/>
        <end position="90"/>
    </location>
</feature>
<dbReference type="EMBL" id="UWPJ01000005">
    <property type="protein sequence ID" value="VCU68244.1"/>
    <property type="molecule type" value="Genomic_DNA"/>
</dbReference>
<keyword evidence="8 11" id="KW-1133">Transmembrane helix</keyword>
<proteinExistence type="predicted"/>
<dbReference type="GO" id="GO:0016020">
    <property type="term" value="C:membrane"/>
    <property type="evidence" value="ECO:0007669"/>
    <property type="project" value="UniProtKB-SubCell"/>
</dbReference>
<evidence type="ECO:0000256" key="4">
    <source>
        <dbReference type="ARBA" id="ARBA00022617"/>
    </source>
</evidence>
<evidence type="ECO:0000256" key="3">
    <source>
        <dbReference type="ARBA" id="ARBA00022448"/>
    </source>
</evidence>
<dbReference type="GO" id="GO:0020037">
    <property type="term" value="F:heme binding"/>
    <property type="evidence" value="ECO:0007669"/>
    <property type="project" value="TreeGrafter"/>
</dbReference>
<accession>A0A3P4AW26</accession>